<dbReference type="EMBL" id="CP006569">
    <property type="protein sequence ID" value="AHF76226.1"/>
    <property type="molecule type" value="Genomic_DNA"/>
</dbReference>
<accession>W0HQU8</accession>
<dbReference type="OrthoDB" id="6432904at2"/>
<proteinExistence type="predicted"/>
<dbReference type="GO" id="GO:0016758">
    <property type="term" value="F:hexosyltransferase activity"/>
    <property type="evidence" value="ECO:0007669"/>
    <property type="project" value="UniProtKB-ARBA"/>
</dbReference>
<dbReference type="PANTHER" id="PTHR22916:SF3">
    <property type="entry name" value="UDP-GLCNAC:BETAGAL BETA-1,3-N-ACETYLGLUCOSAMINYLTRANSFERASE-LIKE PROTEIN 1"/>
    <property type="match status" value="1"/>
</dbReference>
<dbReference type="Pfam" id="PF00535">
    <property type="entry name" value="Glycos_transf_2"/>
    <property type="match status" value="1"/>
</dbReference>
<dbReference type="CDD" id="cd00761">
    <property type="entry name" value="Glyco_tranf_GTA_type"/>
    <property type="match status" value="1"/>
</dbReference>
<evidence type="ECO:0000259" key="1">
    <source>
        <dbReference type="Pfam" id="PF00535"/>
    </source>
</evidence>
<dbReference type="InterPro" id="IPR029044">
    <property type="entry name" value="Nucleotide-diphossugar_trans"/>
</dbReference>
<evidence type="ECO:0000313" key="2">
    <source>
        <dbReference type="EMBL" id="AHF76226.1"/>
    </source>
</evidence>
<dbReference type="Gene3D" id="3.90.550.10">
    <property type="entry name" value="Spore Coat Polysaccharide Biosynthesis Protein SpsA, Chain A"/>
    <property type="match status" value="1"/>
</dbReference>
<dbReference type="PANTHER" id="PTHR22916">
    <property type="entry name" value="GLYCOSYLTRANSFERASE"/>
    <property type="match status" value="1"/>
</dbReference>
<sequence>MTISLSIVIAVHNLEDYISTCLDSALAAMKHEHDYEIILVDDSSCDASPKIMKEYSTKYSQIHYFRVEFKNIGRVRQYALNQCQGKYFTILDGDDTFYGDFLKNILVFLRMKDFDLLVTPIEGRNIKKFNIPQNIPKKDFIKMYLKGKKIQGHFAGKFYQTALLKQIGIEEKKFYEDEYTLLKAIPMINNVFFSKSGFYSYLKRENSLTHSISAKQIVERMNLEKIKIQMLNRQGSIAYCSAINELRKLPPEYFHEESIKLLIDVCQKISMVRFILSPFVRFSDKKKYLRLKVSGII</sequence>
<dbReference type="KEGG" id="sod:Sant_1157"/>
<gene>
    <name evidence="2" type="ORF">Sant_1157</name>
</gene>
<keyword evidence="3" id="KW-1185">Reference proteome</keyword>
<dbReference type="InterPro" id="IPR001173">
    <property type="entry name" value="Glyco_trans_2-like"/>
</dbReference>
<feature type="domain" description="Glycosyltransferase 2-like" evidence="1">
    <location>
        <begin position="6"/>
        <end position="145"/>
    </location>
</feature>
<dbReference type="Proteomes" id="UP000019028">
    <property type="component" value="Chromosome"/>
</dbReference>
<dbReference type="AlphaFoldDB" id="W0HQU8"/>
<reference evidence="2 3" key="1">
    <citation type="journal article" date="2014" name="Genome Biol. Evol.">
        <title>Genome degeneration and adaptation in a nascent stage of symbiosis.</title>
        <authorList>
            <person name="Oakeson K.F."/>
            <person name="Gil R."/>
            <person name="Clayton A.L."/>
            <person name="Dunn D.M."/>
            <person name="von Niederhausern A.C."/>
            <person name="Hamil C."/>
            <person name="Aoyagi A."/>
            <person name="Duval B."/>
            <person name="Baca A."/>
            <person name="Silva F.J."/>
            <person name="Vallier A."/>
            <person name="Jackson D.G."/>
            <person name="Latorre A."/>
            <person name="Weiss R.B."/>
            <person name="Heddi A."/>
            <person name="Moya A."/>
            <person name="Dale C."/>
        </authorList>
    </citation>
    <scope>NUCLEOTIDE SEQUENCE [LARGE SCALE GENOMIC DNA]</scope>
    <source>
        <strain evidence="2 3">HS1</strain>
    </source>
</reference>
<protein>
    <recommendedName>
        <fullName evidence="1">Glycosyltransferase 2-like domain-containing protein</fullName>
    </recommendedName>
</protein>
<dbReference type="RefSeq" id="WP_025421356.1">
    <property type="nucleotide sequence ID" value="NZ_CP006569.1"/>
</dbReference>
<dbReference type="SUPFAM" id="SSF53448">
    <property type="entry name" value="Nucleotide-diphospho-sugar transferases"/>
    <property type="match status" value="1"/>
</dbReference>
<dbReference type="HOGENOM" id="CLU_025996_25_2_6"/>
<organism evidence="2 3">
    <name type="scientific">Sodalis praecaptivus</name>
    <dbReference type="NCBI Taxonomy" id="1239307"/>
    <lineage>
        <taxon>Bacteria</taxon>
        <taxon>Pseudomonadati</taxon>
        <taxon>Pseudomonadota</taxon>
        <taxon>Gammaproteobacteria</taxon>
        <taxon>Enterobacterales</taxon>
        <taxon>Bruguierivoracaceae</taxon>
        <taxon>Sodalis</taxon>
    </lineage>
</organism>
<name>W0HQU8_9GAMM</name>
<evidence type="ECO:0000313" key="3">
    <source>
        <dbReference type="Proteomes" id="UP000019028"/>
    </source>
</evidence>